<name>A0ABX0RLG5_9GAMM</name>
<dbReference type="PANTHER" id="PTHR33988">
    <property type="entry name" value="ENDORIBONUCLEASE MAZF-RELATED"/>
    <property type="match status" value="1"/>
</dbReference>
<evidence type="ECO:0000313" key="1">
    <source>
        <dbReference type="EMBL" id="NIG17313.1"/>
    </source>
</evidence>
<reference evidence="1 2" key="1">
    <citation type="journal article" date="2019" name="bioRxiv">
        <title>Bacteria contribute to plant secondary compound degradation in a generalist herbivore system.</title>
        <authorList>
            <person name="Francoeur C.B."/>
            <person name="Khadempour L."/>
            <person name="Moreira-Soto R.D."/>
            <person name="Gotting K."/>
            <person name="Book A.J."/>
            <person name="Pinto-Tomas A.A."/>
            <person name="Keefover-Ring K."/>
            <person name="Currie C.R."/>
        </authorList>
    </citation>
    <scope>NUCLEOTIDE SEQUENCE [LARGE SCALE GENOMIC DNA]</scope>
    <source>
        <strain evidence="1">Al-1710</strain>
    </source>
</reference>
<accession>A0ABX0RLG5</accession>
<dbReference type="SUPFAM" id="SSF50118">
    <property type="entry name" value="Cell growth inhibitor/plasmid maintenance toxic component"/>
    <property type="match status" value="1"/>
</dbReference>
<organism evidence="1 2">
    <name type="scientific">Candidatus Pantoea communis</name>
    <dbReference type="NCBI Taxonomy" id="2608354"/>
    <lineage>
        <taxon>Bacteria</taxon>
        <taxon>Pseudomonadati</taxon>
        <taxon>Pseudomonadota</taxon>
        <taxon>Gammaproteobacteria</taxon>
        <taxon>Enterobacterales</taxon>
        <taxon>Erwiniaceae</taxon>
        <taxon>Pantoea</taxon>
    </lineage>
</organism>
<comment type="caution">
    <text evidence="1">The sequence shown here is derived from an EMBL/GenBank/DDBJ whole genome shotgun (WGS) entry which is preliminary data.</text>
</comment>
<evidence type="ECO:0000313" key="2">
    <source>
        <dbReference type="Proteomes" id="UP001515780"/>
    </source>
</evidence>
<proteinExistence type="predicted"/>
<dbReference type="InterPro" id="IPR011067">
    <property type="entry name" value="Plasmid_toxin/cell-grow_inhib"/>
</dbReference>
<sequence length="110" mass="12384">MKRGDIVSVASNDGEFINKPRPALIIQSDNFNPFNSVVILPITGTEFKDSDIFRVELAPDEVNNLRKKSWVMIDKINTVHKHHLGEVFGQIDHAKMIEVERSLTVMLGIG</sequence>
<dbReference type="InterPro" id="IPR003477">
    <property type="entry name" value="PemK-like"/>
</dbReference>
<gene>
    <name evidence="1" type="ORF">F3J37_01300</name>
</gene>
<keyword evidence="2" id="KW-1185">Reference proteome</keyword>
<dbReference type="Pfam" id="PF02452">
    <property type="entry name" value="PemK_toxin"/>
    <property type="match status" value="1"/>
</dbReference>
<dbReference type="EMBL" id="VWXC01000001">
    <property type="protein sequence ID" value="NIG17313.1"/>
    <property type="molecule type" value="Genomic_DNA"/>
</dbReference>
<dbReference type="RefSeq" id="WP_166718848.1">
    <property type="nucleotide sequence ID" value="NZ_VWXC01000001.1"/>
</dbReference>
<protein>
    <submittedName>
        <fullName evidence="1">Type II toxin-antitoxin system PemK/MazF family toxin</fullName>
    </submittedName>
</protein>
<dbReference type="Proteomes" id="UP001515780">
    <property type="component" value="Unassembled WGS sequence"/>
</dbReference>
<dbReference type="Gene3D" id="2.30.30.110">
    <property type="match status" value="1"/>
</dbReference>